<evidence type="ECO:0000313" key="2">
    <source>
        <dbReference type="Proteomes" id="UP000244168"/>
    </source>
</evidence>
<dbReference type="Proteomes" id="UP000244168">
    <property type="component" value="Unassembled WGS sequence"/>
</dbReference>
<protein>
    <submittedName>
        <fullName evidence="1">Uncharacterized protein</fullName>
    </submittedName>
</protein>
<name>A0A2T5J8I1_9SPHI</name>
<evidence type="ECO:0000313" key="1">
    <source>
        <dbReference type="EMBL" id="PTQ95699.1"/>
    </source>
</evidence>
<gene>
    <name evidence="1" type="ORF">C8P68_105207</name>
</gene>
<reference evidence="1 2" key="1">
    <citation type="submission" date="2018-04" db="EMBL/GenBank/DDBJ databases">
        <title>Genomic Encyclopedia of Archaeal and Bacterial Type Strains, Phase II (KMG-II): from individual species to whole genera.</title>
        <authorList>
            <person name="Goeker M."/>
        </authorList>
    </citation>
    <scope>NUCLEOTIDE SEQUENCE [LARGE SCALE GENOMIC DNA]</scope>
    <source>
        <strain evidence="1 2">DSM 26809</strain>
    </source>
</reference>
<accession>A0A2T5J8I1</accession>
<keyword evidence="2" id="KW-1185">Reference proteome</keyword>
<sequence length="91" mass="10099">MVKLHPALGMVADTGRAQGTPSGWLMPVQYERTARAAGNALTSPKERTFNIALTRLFRFVPSPSERVRERWEVIAKKIPLVLARGILILSS</sequence>
<dbReference type="AlphaFoldDB" id="A0A2T5J8I1"/>
<dbReference type="EMBL" id="QAOQ01000005">
    <property type="protein sequence ID" value="PTQ95699.1"/>
    <property type="molecule type" value="Genomic_DNA"/>
</dbReference>
<organism evidence="1 2">
    <name type="scientific">Mucilaginibacter yixingensis</name>
    <dbReference type="NCBI Taxonomy" id="1295612"/>
    <lineage>
        <taxon>Bacteria</taxon>
        <taxon>Pseudomonadati</taxon>
        <taxon>Bacteroidota</taxon>
        <taxon>Sphingobacteriia</taxon>
        <taxon>Sphingobacteriales</taxon>
        <taxon>Sphingobacteriaceae</taxon>
        <taxon>Mucilaginibacter</taxon>
    </lineage>
</organism>
<proteinExistence type="predicted"/>
<comment type="caution">
    <text evidence="1">The sequence shown here is derived from an EMBL/GenBank/DDBJ whole genome shotgun (WGS) entry which is preliminary data.</text>
</comment>